<protein>
    <submittedName>
        <fullName evidence="1">Uncharacterized protein</fullName>
    </submittedName>
</protein>
<evidence type="ECO:0000313" key="2">
    <source>
        <dbReference type="Proteomes" id="UP001446871"/>
    </source>
</evidence>
<organism evidence="1 2">
    <name type="scientific">Apiospora saccharicola</name>
    <dbReference type="NCBI Taxonomy" id="335842"/>
    <lineage>
        <taxon>Eukaryota</taxon>
        <taxon>Fungi</taxon>
        <taxon>Dikarya</taxon>
        <taxon>Ascomycota</taxon>
        <taxon>Pezizomycotina</taxon>
        <taxon>Sordariomycetes</taxon>
        <taxon>Xylariomycetidae</taxon>
        <taxon>Amphisphaeriales</taxon>
        <taxon>Apiosporaceae</taxon>
        <taxon>Apiospora</taxon>
    </lineage>
</organism>
<gene>
    <name evidence="1" type="ORF">PG996_008532</name>
</gene>
<dbReference type="Proteomes" id="UP001446871">
    <property type="component" value="Unassembled WGS sequence"/>
</dbReference>
<keyword evidence="2" id="KW-1185">Reference proteome</keyword>
<sequence>MAIGDLGVDAPKKVEIKRQFHCGTADVSNPALGYARSDTKTAIVFNSRVMMLYGQMQSHVDAEQWCGM</sequence>
<name>A0ABR1UY92_9PEZI</name>
<evidence type="ECO:0000313" key="1">
    <source>
        <dbReference type="EMBL" id="KAK8063880.1"/>
    </source>
</evidence>
<dbReference type="EMBL" id="JAQQWM010000005">
    <property type="protein sequence ID" value="KAK8063880.1"/>
    <property type="molecule type" value="Genomic_DNA"/>
</dbReference>
<proteinExistence type="predicted"/>
<comment type="caution">
    <text evidence="1">The sequence shown here is derived from an EMBL/GenBank/DDBJ whole genome shotgun (WGS) entry which is preliminary data.</text>
</comment>
<reference evidence="1 2" key="1">
    <citation type="submission" date="2023-01" db="EMBL/GenBank/DDBJ databases">
        <title>Analysis of 21 Apiospora genomes using comparative genomics revels a genus with tremendous synthesis potential of carbohydrate active enzymes and secondary metabolites.</title>
        <authorList>
            <person name="Sorensen T."/>
        </authorList>
    </citation>
    <scope>NUCLEOTIDE SEQUENCE [LARGE SCALE GENOMIC DNA]</scope>
    <source>
        <strain evidence="1 2">CBS 83171</strain>
    </source>
</reference>
<accession>A0ABR1UY92</accession>